<dbReference type="InterPro" id="IPR000997">
    <property type="entry name" value="Cholinesterase"/>
</dbReference>
<dbReference type="Pfam" id="PF00135">
    <property type="entry name" value="COesterase"/>
    <property type="match status" value="1"/>
</dbReference>
<feature type="region of interest" description="Disordered" evidence="5">
    <location>
        <begin position="167"/>
        <end position="195"/>
    </location>
</feature>
<organism evidence="8 9">
    <name type="scientific">Moelleriella libera RCEF 2490</name>
    <dbReference type="NCBI Taxonomy" id="1081109"/>
    <lineage>
        <taxon>Eukaryota</taxon>
        <taxon>Fungi</taxon>
        <taxon>Dikarya</taxon>
        <taxon>Ascomycota</taxon>
        <taxon>Pezizomycotina</taxon>
        <taxon>Sordariomycetes</taxon>
        <taxon>Hypocreomycetidae</taxon>
        <taxon>Hypocreales</taxon>
        <taxon>Clavicipitaceae</taxon>
        <taxon>Moelleriella</taxon>
    </lineage>
</organism>
<dbReference type="PANTHER" id="PTHR43918:SF4">
    <property type="entry name" value="CARBOXYLIC ESTER HYDROLASE"/>
    <property type="match status" value="1"/>
</dbReference>
<keyword evidence="3" id="KW-1015">Disulfide bond</keyword>
<sequence>MALLFPALLCYCYCYCCLFHAITVLAVPAPPPPTPPPTPTTAGTAANGAVAAAAARPTASIDSGLIVGTTVLEPASGKPVVRYLGIPFGRIPQRFRPATRPEPWNASSSPYDASNYQPACIQKFAYPEEARRLAMQWFNTPPPPAGDGEDCLNLNIYAPSPPPSFSTSASTLASPAPSASASASAAAGGKGEQSSAGGGKPVLFWLFGGGFNFGTGALPLYDGTSFAANQDIIVVTSNYRTNVFGFPGSPDIPKSEQNLGFLDQRLALDWVRRNIAAVGGDPDKITIVGESAGAGSVDTLITTPPSPLPFRGAILQSGQASIIGKNNDSAASWEKLARLADCPPGQSLSCLRGVPAARLNDLVERAALRFGPVQDDDGATWTSQGRKARLTSNFLLSRIARVPVLIGTNADEGLTFVYPANNTERYFAERYPQYKDQLVALADKHYPIGSPGIPDAFRQISTMLTEFTMQCPAKVFASDDRFALIPTWRYFFDAGFANTQIFNGSGAWHSSEVPLVFGTYPREGATPYQMELSSRMQAAWADFVRDPRKGPGWDMAPKLAHIGGGVRPDNDLDKVPGDMIKTVDPQELDRRCYLYRGVYDLVTLL</sequence>
<feature type="compositionally biased region" description="Low complexity" evidence="5">
    <location>
        <begin position="167"/>
        <end position="187"/>
    </location>
</feature>
<feature type="active site" description="Acyl-ester intermediate" evidence="4">
    <location>
        <position position="291"/>
    </location>
</feature>
<accession>A0A162IMA8</accession>
<evidence type="ECO:0000313" key="8">
    <source>
        <dbReference type="EMBL" id="KZZ95463.1"/>
    </source>
</evidence>
<keyword evidence="2" id="KW-0378">Hydrolase</keyword>
<dbReference type="EMBL" id="AZGY01000009">
    <property type="protein sequence ID" value="KZZ95463.1"/>
    <property type="molecule type" value="Genomic_DNA"/>
</dbReference>
<evidence type="ECO:0000256" key="5">
    <source>
        <dbReference type="SAM" id="MobiDB-lite"/>
    </source>
</evidence>
<evidence type="ECO:0000256" key="6">
    <source>
        <dbReference type="SAM" id="SignalP"/>
    </source>
</evidence>
<evidence type="ECO:0000256" key="3">
    <source>
        <dbReference type="ARBA" id="ARBA00023157"/>
    </source>
</evidence>
<dbReference type="SUPFAM" id="SSF53474">
    <property type="entry name" value="alpha/beta-Hydrolases"/>
    <property type="match status" value="1"/>
</dbReference>
<feature type="active site" description="Charge relay system" evidence="4">
    <location>
        <position position="509"/>
    </location>
</feature>
<proteinExistence type="inferred from homology"/>
<dbReference type="InterPro" id="IPR029058">
    <property type="entry name" value="AB_hydrolase_fold"/>
</dbReference>
<name>A0A162IMA8_9HYPO</name>
<keyword evidence="6" id="KW-0732">Signal</keyword>
<evidence type="ECO:0000313" key="9">
    <source>
        <dbReference type="Proteomes" id="UP000078544"/>
    </source>
</evidence>
<feature type="chain" id="PRO_5007835788" evidence="6">
    <location>
        <begin position="27"/>
        <end position="605"/>
    </location>
</feature>
<dbReference type="STRING" id="1081109.A0A162IMA8"/>
<reference evidence="8 9" key="1">
    <citation type="journal article" date="2016" name="Genome Biol. Evol.">
        <title>Divergent and convergent evolution of fungal pathogenicity.</title>
        <authorList>
            <person name="Shang Y."/>
            <person name="Xiao G."/>
            <person name="Zheng P."/>
            <person name="Cen K."/>
            <person name="Zhan S."/>
            <person name="Wang C."/>
        </authorList>
    </citation>
    <scope>NUCLEOTIDE SEQUENCE [LARGE SCALE GENOMIC DNA]</scope>
    <source>
        <strain evidence="8 9">RCEF 2490</strain>
    </source>
</reference>
<comment type="similarity">
    <text evidence="1">Belongs to the type-B carboxylesterase/lipase family.</text>
</comment>
<evidence type="ECO:0000256" key="4">
    <source>
        <dbReference type="PIRSR" id="PIRSR600997-1"/>
    </source>
</evidence>
<evidence type="ECO:0000259" key="7">
    <source>
        <dbReference type="Pfam" id="PF00135"/>
    </source>
</evidence>
<dbReference type="InterPro" id="IPR050654">
    <property type="entry name" value="AChE-related_enzymes"/>
</dbReference>
<dbReference type="PANTHER" id="PTHR43918">
    <property type="entry name" value="ACETYLCHOLINESTERASE"/>
    <property type="match status" value="1"/>
</dbReference>
<feature type="domain" description="Carboxylesterase type B" evidence="7">
    <location>
        <begin position="57"/>
        <end position="546"/>
    </location>
</feature>
<dbReference type="Proteomes" id="UP000078544">
    <property type="component" value="Unassembled WGS sequence"/>
</dbReference>
<dbReference type="PRINTS" id="PR00878">
    <property type="entry name" value="CHOLNESTRASE"/>
</dbReference>
<feature type="signal peptide" evidence="6">
    <location>
        <begin position="1"/>
        <end position="26"/>
    </location>
</feature>
<dbReference type="Gene3D" id="3.40.50.1820">
    <property type="entry name" value="alpha/beta hydrolase"/>
    <property type="match status" value="1"/>
</dbReference>
<evidence type="ECO:0000256" key="2">
    <source>
        <dbReference type="ARBA" id="ARBA00022801"/>
    </source>
</evidence>
<keyword evidence="9" id="KW-1185">Reference proteome</keyword>
<protein>
    <submittedName>
        <fullName evidence="8">Acetylcholinesterase</fullName>
    </submittedName>
</protein>
<dbReference type="InterPro" id="IPR002018">
    <property type="entry name" value="CarbesteraseB"/>
</dbReference>
<dbReference type="GO" id="GO:0004104">
    <property type="term" value="F:cholinesterase activity"/>
    <property type="evidence" value="ECO:0007669"/>
    <property type="project" value="InterPro"/>
</dbReference>
<dbReference type="AlphaFoldDB" id="A0A162IMA8"/>
<feature type="active site" description="Charge relay system" evidence="4">
    <location>
        <position position="412"/>
    </location>
</feature>
<dbReference type="OrthoDB" id="408631at2759"/>
<dbReference type="ESTHER" id="9hypo-a0a162ima8">
    <property type="family name" value="Fungal_carboxylesterase_lipase"/>
</dbReference>
<gene>
    <name evidence="8" type="ORF">AAL_04694</name>
</gene>
<comment type="caution">
    <text evidence="8">The sequence shown here is derived from an EMBL/GenBank/DDBJ whole genome shotgun (WGS) entry which is preliminary data.</text>
</comment>
<evidence type="ECO:0000256" key="1">
    <source>
        <dbReference type="ARBA" id="ARBA00005964"/>
    </source>
</evidence>